<gene>
    <name evidence="1" type="ORF">BDP55DRAFT_684803</name>
</gene>
<dbReference type="RefSeq" id="XP_060422464.1">
    <property type="nucleotide sequence ID" value="XM_060576420.1"/>
</dbReference>
<name>A0AAJ0AAY5_9PEZI</name>
<dbReference type="Proteomes" id="UP001224890">
    <property type="component" value="Unassembled WGS sequence"/>
</dbReference>
<organism evidence="1 2">
    <name type="scientific">Colletotrichum godetiae</name>
    <dbReference type="NCBI Taxonomy" id="1209918"/>
    <lineage>
        <taxon>Eukaryota</taxon>
        <taxon>Fungi</taxon>
        <taxon>Dikarya</taxon>
        <taxon>Ascomycota</taxon>
        <taxon>Pezizomycotina</taxon>
        <taxon>Sordariomycetes</taxon>
        <taxon>Hypocreomycetidae</taxon>
        <taxon>Glomerellales</taxon>
        <taxon>Glomerellaceae</taxon>
        <taxon>Colletotrichum</taxon>
        <taxon>Colletotrichum acutatum species complex</taxon>
    </lineage>
</organism>
<reference evidence="1" key="1">
    <citation type="submission" date="2021-06" db="EMBL/GenBank/DDBJ databases">
        <title>Comparative genomics, transcriptomics and evolutionary studies reveal genomic signatures of adaptation to plant cell wall in hemibiotrophic fungi.</title>
        <authorList>
            <consortium name="DOE Joint Genome Institute"/>
            <person name="Baroncelli R."/>
            <person name="Diaz J.F."/>
            <person name="Benocci T."/>
            <person name="Peng M."/>
            <person name="Battaglia E."/>
            <person name="Haridas S."/>
            <person name="Andreopoulos W."/>
            <person name="Labutti K."/>
            <person name="Pangilinan J."/>
            <person name="Floch G.L."/>
            <person name="Makela M.R."/>
            <person name="Henrissat B."/>
            <person name="Grigoriev I.V."/>
            <person name="Crouch J.A."/>
            <person name="De Vries R.P."/>
            <person name="Sukno S.A."/>
            <person name="Thon M.R."/>
        </authorList>
    </citation>
    <scope>NUCLEOTIDE SEQUENCE</scope>
    <source>
        <strain evidence="1">CBS 193.32</strain>
    </source>
</reference>
<proteinExistence type="predicted"/>
<evidence type="ECO:0000313" key="1">
    <source>
        <dbReference type="EMBL" id="KAK1657700.1"/>
    </source>
</evidence>
<protein>
    <submittedName>
        <fullName evidence="1">Uncharacterized protein</fullName>
    </submittedName>
</protein>
<accession>A0AAJ0AAY5</accession>
<sequence length="51" mass="5593">MMFARTASSAGLCIFAHNSSRMASWRGANVVFSDSSPNANSERLNDTISYY</sequence>
<dbReference type="EMBL" id="JAHMHR010000086">
    <property type="protein sequence ID" value="KAK1657700.1"/>
    <property type="molecule type" value="Genomic_DNA"/>
</dbReference>
<dbReference type="GeneID" id="85460946"/>
<dbReference type="AlphaFoldDB" id="A0AAJ0AAY5"/>
<comment type="caution">
    <text evidence="1">The sequence shown here is derived from an EMBL/GenBank/DDBJ whole genome shotgun (WGS) entry which is preliminary data.</text>
</comment>
<keyword evidence="2" id="KW-1185">Reference proteome</keyword>
<evidence type="ECO:0000313" key="2">
    <source>
        <dbReference type="Proteomes" id="UP001224890"/>
    </source>
</evidence>